<keyword evidence="2" id="KW-1185">Reference proteome</keyword>
<proteinExistence type="predicted"/>
<reference evidence="1" key="1">
    <citation type="submission" date="2021-12" db="EMBL/GenBank/DDBJ databases">
        <authorList>
            <person name="King R."/>
        </authorList>
    </citation>
    <scope>NUCLEOTIDE SEQUENCE</scope>
</reference>
<evidence type="ECO:0000313" key="1">
    <source>
        <dbReference type="EMBL" id="CAH0590265.1"/>
    </source>
</evidence>
<accession>A0A9P0FTZ1</accession>
<organism evidence="1 2">
    <name type="scientific">Chrysodeixis includens</name>
    <name type="common">Soybean looper</name>
    <name type="synonym">Pseudoplusia includens</name>
    <dbReference type="NCBI Taxonomy" id="689277"/>
    <lineage>
        <taxon>Eukaryota</taxon>
        <taxon>Metazoa</taxon>
        <taxon>Ecdysozoa</taxon>
        <taxon>Arthropoda</taxon>
        <taxon>Hexapoda</taxon>
        <taxon>Insecta</taxon>
        <taxon>Pterygota</taxon>
        <taxon>Neoptera</taxon>
        <taxon>Endopterygota</taxon>
        <taxon>Lepidoptera</taxon>
        <taxon>Glossata</taxon>
        <taxon>Ditrysia</taxon>
        <taxon>Noctuoidea</taxon>
        <taxon>Noctuidae</taxon>
        <taxon>Plusiinae</taxon>
        <taxon>Chrysodeixis</taxon>
    </lineage>
</organism>
<dbReference type="AlphaFoldDB" id="A0A9P0FTZ1"/>
<gene>
    <name evidence="1" type="ORF">CINC_LOCUS4833</name>
</gene>
<evidence type="ECO:0000313" key="2">
    <source>
        <dbReference type="Proteomes" id="UP001154114"/>
    </source>
</evidence>
<dbReference type="EMBL" id="LR824021">
    <property type="protein sequence ID" value="CAH0590265.1"/>
    <property type="molecule type" value="Genomic_DNA"/>
</dbReference>
<dbReference type="OrthoDB" id="6763801at2759"/>
<name>A0A9P0FTZ1_CHRIL</name>
<sequence>MNITRLQVTKQLLTYARLINNVQTIQRLTPGTGYYSTFTIDAFTSTIHDRYRLRFQSNDLKDRSVQKCEETNANPKYNAAGMTNGQLDDKLSELLSKNRDKPVEDLVIECQNCRKFFTFATLKKLYRHYSMNGNPHMVAVLQTYCEKVDPVSYKKNGEFLHYLAKAQCIKGNSDKGLAILKGCYKKYDSLRSFYRIIFRELIQDSVLNRSEASLVIFTKYVLEFSKEWSDHYPLVCFWHICWASTWFSDQMLANELLESSTILQNIVKDKATAFSMMALKDYNEDAVVRLLQTLLKYDMMSEYVMVLQVLFTYKLRKRDIRGCSEIIRNCDALGVTLPSNQQGRYIRMLIDDKRFTKEETTKTPSKDFRLKF</sequence>
<dbReference type="Proteomes" id="UP001154114">
    <property type="component" value="Chromosome 18"/>
</dbReference>
<protein>
    <submittedName>
        <fullName evidence="1">Uncharacterized protein</fullName>
    </submittedName>
</protein>